<evidence type="ECO:0000256" key="6">
    <source>
        <dbReference type="ARBA" id="ARBA00022490"/>
    </source>
</evidence>
<reference evidence="17" key="1">
    <citation type="journal article" date="2017" name="Nature">
        <title>Asgard archaea illuminate the origin of eukaryotic cellular complexity.</title>
        <authorList>
            <person name="Zaremba-Niedzwiedzka K."/>
            <person name="Caceres E.F."/>
            <person name="Saw J.H."/>
            <person name="Backstrom D."/>
            <person name="Juzokaite L."/>
            <person name="Vancaester E."/>
            <person name="Seitz K.W."/>
            <person name="Anantharaman K."/>
            <person name="Starnawski P."/>
            <person name="Kjeldsen K.U."/>
            <person name="Scott M.B."/>
            <person name="Nunoura T."/>
            <person name="Banfield J.F."/>
            <person name="Schramm A."/>
            <person name="Baker B.J."/>
            <person name="Spang A."/>
            <person name="Ettema T.J.G."/>
        </authorList>
    </citation>
    <scope>NUCLEOTIDE SEQUENCE</scope>
    <source>
        <strain evidence="17">LCB_4</strain>
    </source>
</reference>
<dbReference type="InterPro" id="IPR012340">
    <property type="entry name" value="NA-bd_OB-fold"/>
</dbReference>
<evidence type="ECO:0000256" key="7">
    <source>
        <dbReference type="ARBA" id="ARBA00022555"/>
    </source>
</evidence>
<evidence type="ECO:0000256" key="13">
    <source>
        <dbReference type="ARBA" id="ARBA00023146"/>
    </source>
</evidence>
<comment type="subcellular location">
    <subcellularLocation>
        <location evidence="2">Cytoplasm</location>
    </subcellularLocation>
</comment>
<reference evidence="17" key="2">
    <citation type="journal article" date="2022" name="Nat. Microbiol.">
        <title>A closed Candidatus Odinarchaeum chromosome exposes Asgard archaeal viruses.</title>
        <authorList>
            <person name="Tamarit D."/>
            <person name="Caceres E.F."/>
            <person name="Krupovic M."/>
            <person name="Nijland R."/>
            <person name="Eme L."/>
            <person name="Robinson N.P."/>
            <person name="Ettema T.J.G."/>
        </authorList>
    </citation>
    <scope>NUCLEOTIDE SEQUENCE</scope>
    <source>
        <strain evidence="17">LCB_4</strain>
    </source>
</reference>
<keyword evidence="7" id="KW-0820">tRNA-binding</keyword>
<dbReference type="EC" id="6.1.1.10" evidence="4"/>
<dbReference type="KEGG" id="oyw:OdinLCB4_003160"/>
<dbReference type="GO" id="GO:0000049">
    <property type="term" value="F:tRNA binding"/>
    <property type="evidence" value="ECO:0007669"/>
    <property type="project" value="UniProtKB-KW"/>
</dbReference>
<evidence type="ECO:0000256" key="8">
    <source>
        <dbReference type="ARBA" id="ARBA00022598"/>
    </source>
</evidence>
<dbReference type="NCBIfam" id="TIGR00399">
    <property type="entry name" value="metG_C_term"/>
    <property type="match status" value="1"/>
</dbReference>
<evidence type="ECO:0000256" key="9">
    <source>
        <dbReference type="ARBA" id="ARBA00022741"/>
    </source>
</evidence>
<proteinExistence type="predicted"/>
<dbReference type="Pfam" id="PF01588">
    <property type="entry name" value="tRNA_bind"/>
    <property type="match status" value="1"/>
</dbReference>
<evidence type="ECO:0000256" key="2">
    <source>
        <dbReference type="ARBA" id="ARBA00004496"/>
    </source>
</evidence>
<dbReference type="PROSITE" id="PS50886">
    <property type="entry name" value="TRBD"/>
    <property type="match status" value="1"/>
</dbReference>
<dbReference type="EMBL" id="CP091871">
    <property type="protein sequence ID" value="WEU40923.1"/>
    <property type="molecule type" value="Genomic_DNA"/>
</dbReference>
<dbReference type="Proteomes" id="UP000186851">
    <property type="component" value="Chromosome"/>
</dbReference>
<keyword evidence="11" id="KW-0694">RNA-binding</keyword>
<dbReference type="InterPro" id="IPR002547">
    <property type="entry name" value="tRNA-bd_dom"/>
</dbReference>
<dbReference type="PANTHER" id="PTHR11586">
    <property type="entry name" value="TRNA-AMINOACYLATION COFACTOR ARC1 FAMILY MEMBER"/>
    <property type="match status" value="1"/>
</dbReference>
<evidence type="ECO:0000256" key="10">
    <source>
        <dbReference type="ARBA" id="ARBA00022840"/>
    </source>
</evidence>
<protein>
    <recommendedName>
        <fullName evidence="5">Methionine--tRNA ligase</fullName>
        <ecNumber evidence="4">6.1.1.10</ecNumber>
    </recommendedName>
    <alternativeName>
        <fullName evidence="14">Methionyl-tRNA synthetase</fullName>
    </alternativeName>
</protein>
<evidence type="ECO:0000256" key="11">
    <source>
        <dbReference type="ARBA" id="ARBA00022884"/>
    </source>
</evidence>
<keyword evidence="6" id="KW-0963">Cytoplasm</keyword>
<gene>
    <name evidence="17" type="primary">metG</name>
    <name evidence="17" type="ORF">OdinLCB4_003160</name>
</gene>
<keyword evidence="10" id="KW-0067">ATP-binding</keyword>
<dbReference type="CDD" id="cd02800">
    <property type="entry name" value="tRNA_bind_EcMetRS_like"/>
    <property type="match status" value="1"/>
</dbReference>
<dbReference type="GO" id="GO:0005524">
    <property type="term" value="F:ATP binding"/>
    <property type="evidence" value="ECO:0007669"/>
    <property type="project" value="UniProtKB-KW"/>
</dbReference>
<comment type="catalytic activity">
    <reaction evidence="15">
        <text>tRNA(Met) + L-methionine + ATP = L-methionyl-tRNA(Met) + AMP + diphosphate</text>
        <dbReference type="Rhea" id="RHEA:13481"/>
        <dbReference type="Rhea" id="RHEA-COMP:9667"/>
        <dbReference type="Rhea" id="RHEA-COMP:9698"/>
        <dbReference type="ChEBI" id="CHEBI:30616"/>
        <dbReference type="ChEBI" id="CHEBI:33019"/>
        <dbReference type="ChEBI" id="CHEBI:57844"/>
        <dbReference type="ChEBI" id="CHEBI:78442"/>
        <dbReference type="ChEBI" id="CHEBI:78530"/>
        <dbReference type="ChEBI" id="CHEBI:456215"/>
        <dbReference type="EC" id="6.1.1.10"/>
    </reaction>
</comment>
<keyword evidence="9" id="KW-0547">Nucleotide-binding</keyword>
<comment type="function">
    <text evidence="1">Is required not only for elongation of protein synthesis but also for the initiation of all mRNA translation through initiator tRNA(fMet) aminoacylation.</text>
</comment>
<evidence type="ECO:0000256" key="1">
    <source>
        <dbReference type="ARBA" id="ARBA00003314"/>
    </source>
</evidence>
<evidence type="ECO:0000256" key="3">
    <source>
        <dbReference type="ARBA" id="ARBA00011738"/>
    </source>
</evidence>
<dbReference type="SUPFAM" id="SSF50249">
    <property type="entry name" value="Nucleic acid-binding proteins"/>
    <property type="match status" value="1"/>
</dbReference>
<evidence type="ECO:0000256" key="4">
    <source>
        <dbReference type="ARBA" id="ARBA00012838"/>
    </source>
</evidence>
<evidence type="ECO:0000256" key="5">
    <source>
        <dbReference type="ARBA" id="ARBA00018753"/>
    </source>
</evidence>
<evidence type="ECO:0000313" key="17">
    <source>
        <dbReference type="EMBL" id="WEU40923.1"/>
    </source>
</evidence>
<dbReference type="GO" id="GO:0005737">
    <property type="term" value="C:cytoplasm"/>
    <property type="evidence" value="ECO:0007669"/>
    <property type="project" value="UniProtKB-SubCell"/>
</dbReference>
<keyword evidence="13" id="KW-0030">Aminoacyl-tRNA synthetase</keyword>
<organism evidence="17 18">
    <name type="scientific">Odinarchaeota yellowstonii (strain LCB_4)</name>
    <dbReference type="NCBI Taxonomy" id="1841599"/>
    <lineage>
        <taxon>Archaea</taxon>
        <taxon>Promethearchaeati</taxon>
        <taxon>Candidatus Odinarchaeota</taxon>
        <taxon>Candidatus Odinarchaeia</taxon>
        <taxon>Candidatus Odinarchaeales</taxon>
        <taxon>Candidatus Odinarchaeaceae</taxon>
        <taxon>Candidatus Odinarchaeum</taxon>
    </lineage>
</organism>
<dbReference type="Gene3D" id="2.40.50.140">
    <property type="entry name" value="Nucleic acid-binding proteins"/>
    <property type="match status" value="1"/>
</dbReference>
<accession>A0AAF0D3H0</accession>
<dbReference type="AlphaFoldDB" id="A0AAF0D3H0"/>
<name>A0AAF0D3H0_ODILC</name>
<dbReference type="InterPro" id="IPR004495">
    <property type="entry name" value="Met-tRNA-synth_bsu_C"/>
</dbReference>
<evidence type="ECO:0000256" key="14">
    <source>
        <dbReference type="ARBA" id="ARBA00030904"/>
    </source>
</evidence>
<dbReference type="GO" id="GO:0006431">
    <property type="term" value="P:methionyl-tRNA aminoacylation"/>
    <property type="evidence" value="ECO:0007669"/>
    <property type="project" value="InterPro"/>
</dbReference>
<evidence type="ECO:0000256" key="15">
    <source>
        <dbReference type="ARBA" id="ARBA00047364"/>
    </source>
</evidence>
<dbReference type="PANTHER" id="PTHR11586:SF37">
    <property type="entry name" value="TRNA-BINDING DOMAIN-CONTAINING PROTEIN"/>
    <property type="match status" value="1"/>
</dbReference>
<keyword evidence="8 17" id="KW-0436">Ligase</keyword>
<dbReference type="FunFam" id="2.40.50.140:FF:000042">
    <property type="entry name" value="Methionine--tRNA ligase"/>
    <property type="match status" value="1"/>
</dbReference>
<evidence type="ECO:0000259" key="16">
    <source>
        <dbReference type="PROSITE" id="PS50886"/>
    </source>
</evidence>
<dbReference type="GO" id="GO:0004825">
    <property type="term" value="F:methionine-tRNA ligase activity"/>
    <property type="evidence" value="ECO:0007669"/>
    <property type="project" value="UniProtKB-EC"/>
</dbReference>
<keyword evidence="12" id="KW-0648">Protein biosynthesis</keyword>
<evidence type="ECO:0000313" key="18">
    <source>
        <dbReference type="Proteomes" id="UP000186851"/>
    </source>
</evidence>
<comment type="subunit">
    <text evidence="3">Homodimer.</text>
</comment>
<evidence type="ECO:0000256" key="12">
    <source>
        <dbReference type="ARBA" id="ARBA00022917"/>
    </source>
</evidence>
<sequence length="110" mass="11871">MYKIIDFSDFKKIKLKVGKVLTAENIKGSNKLLKLSVDVGEPSPRILVAGLANIYKPEELIGKKIIVVTNMKPAKIFGVESNGMLLAAVNKDQVAVLTVDSDIEAGSEAE</sequence>
<feature type="domain" description="TRNA-binding" evidence="16">
    <location>
        <begin position="9"/>
        <end position="110"/>
    </location>
</feature>
<dbReference type="InterPro" id="IPR051270">
    <property type="entry name" value="Tyrosine-tRNA_ligase_regulator"/>
</dbReference>